<reference evidence="1" key="1">
    <citation type="journal article" date="2014" name="Int. J. Syst. Evol. Microbiol.">
        <title>Complete genome sequence of Corynebacterium casei LMG S-19264T (=DSM 44701T), isolated from a smear-ripened cheese.</title>
        <authorList>
            <consortium name="US DOE Joint Genome Institute (JGI-PGF)"/>
            <person name="Walter F."/>
            <person name="Albersmeier A."/>
            <person name="Kalinowski J."/>
            <person name="Ruckert C."/>
        </authorList>
    </citation>
    <scope>NUCLEOTIDE SEQUENCE</scope>
    <source>
        <strain evidence="1">CGMCC 4.7368</strain>
    </source>
</reference>
<gene>
    <name evidence="1" type="ORF">GCM10012289_19110</name>
</gene>
<name>A0A917YW86_9ACTN</name>
<accession>A0A917YW86</accession>
<protein>
    <submittedName>
        <fullName evidence="1">Uncharacterized protein</fullName>
    </submittedName>
</protein>
<proteinExistence type="predicted"/>
<organism evidence="1 2">
    <name type="scientific">Nonomuraea cavernae</name>
    <dbReference type="NCBI Taxonomy" id="2045107"/>
    <lineage>
        <taxon>Bacteria</taxon>
        <taxon>Bacillati</taxon>
        <taxon>Actinomycetota</taxon>
        <taxon>Actinomycetes</taxon>
        <taxon>Streptosporangiales</taxon>
        <taxon>Streptosporangiaceae</taxon>
        <taxon>Nonomuraea</taxon>
    </lineage>
</organism>
<reference evidence="1" key="2">
    <citation type="submission" date="2020-09" db="EMBL/GenBank/DDBJ databases">
        <authorList>
            <person name="Sun Q."/>
            <person name="Zhou Y."/>
        </authorList>
    </citation>
    <scope>NUCLEOTIDE SEQUENCE</scope>
    <source>
        <strain evidence="1">CGMCC 4.7368</strain>
    </source>
</reference>
<dbReference type="AlphaFoldDB" id="A0A917YW86"/>
<comment type="caution">
    <text evidence="1">The sequence shown here is derived from an EMBL/GenBank/DDBJ whole genome shotgun (WGS) entry which is preliminary data.</text>
</comment>
<dbReference type="Proteomes" id="UP000646523">
    <property type="component" value="Unassembled WGS sequence"/>
</dbReference>
<evidence type="ECO:0000313" key="1">
    <source>
        <dbReference type="EMBL" id="GGO66045.1"/>
    </source>
</evidence>
<keyword evidence="2" id="KW-1185">Reference proteome</keyword>
<evidence type="ECO:0000313" key="2">
    <source>
        <dbReference type="Proteomes" id="UP000646523"/>
    </source>
</evidence>
<sequence>MANTYTEERRTHLEALAELLPAQGLVSRMLGGDDPMLWVWHPGSGRQTIIFATPSRAGWVFLWSPGGKSGVDDLTRTARTLGETLASPKPG</sequence>
<dbReference type="EMBL" id="BMNH01000004">
    <property type="protein sequence ID" value="GGO66045.1"/>
    <property type="molecule type" value="Genomic_DNA"/>
</dbReference>